<protein>
    <submittedName>
        <fullName evidence="3">Uu.00g100620.m01.CDS01</fullName>
    </submittedName>
</protein>
<accession>A0AAI8YFC5</accession>
<name>A0AAI8YFC5_9PEZI</name>
<organism evidence="3 4">
    <name type="scientific">Anthostomella pinea</name>
    <dbReference type="NCBI Taxonomy" id="933095"/>
    <lineage>
        <taxon>Eukaryota</taxon>
        <taxon>Fungi</taxon>
        <taxon>Dikarya</taxon>
        <taxon>Ascomycota</taxon>
        <taxon>Pezizomycotina</taxon>
        <taxon>Sordariomycetes</taxon>
        <taxon>Xylariomycetidae</taxon>
        <taxon>Xylariales</taxon>
        <taxon>Xylariaceae</taxon>
        <taxon>Anthostomella</taxon>
    </lineage>
</organism>
<feature type="chain" id="PRO_5042534020" evidence="1">
    <location>
        <begin position="19"/>
        <end position="175"/>
    </location>
</feature>
<dbReference type="EMBL" id="CAUWAG010000004">
    <property type="protein sequence ID" value="CAJ2502668.1"/>
    <property type="molecule type" value="Genomic_DNA"/>
</dbReference>
<dbReference type="Pfam" id="PF14856">
    <property type="entry name" value="Hce2"/>
    <property type="match status" value="1"/>
</dbReference>
<feature type="domain" description="Ecp2 effector protein-like" evidence="2">
    <location>
        <begin position="33"/>
        <end position="139"/>
    </location>
</feature>
<evidence type="ECO:0000259" key="2">
    <source>
        <dbReference type="Pfam" id="PF14856"/>
    </source>
</evidence>
<dbReference type="InterPro" id="IPR029226">
    <property type="entry name" value="Ecp2-like"/>
</dbReference>
<feature type="signal peptide" evidence="1">
    <location>
        <begin position="1"/>
        <end position="18"/>
    </location>
</feature>
<dbReference type="AlphaFoldDB" id="A0AAI8YFC5"/>
<sequence>MQPTTLLLLALSAAPASAFDKTWISTQGDRTECGEQIQENADLPAENRANTADCKQIADVIGVSEGYWRTYDWVDNADPRYTWVDLEFSGNCVFSVKHADPKSTADIRVGNADIEDYIRIALRDGDHDGQMAQHGTFYCQNARDFAYTELLEWRVWKYVSHTDRVSATSSKDEEK</sequence>
<proteinExistence type="predicted"/>
<dbReference type="Proteomes" id="UP001295740">
    <property type="component" value="Unassembled WGS sequence"/>
</dbReference>
<keyword evidence="4" id="KW-1185">Reference proteome</keyword>
<evidence type="ECO:0000313" key="3">
    <source>
        <dbReference type="EMBL" id="CAJ2502668.1"/>
    </source>
</evidence>
<comment type="caution">
    <text evidence="3">The sequence shown here is derived from an EMBL/GenBank/DDBJ whole genome shotgun (WGS) entry which is preliminary data.</text>
</comment>
<gene>
    <name evidence="3" type="ORF">KHLLAP_LOCUS3136</name>
</gene>
<keyword evidence="1" id="KW-0732">Signal</keyword>
<evidence type="ECO:0000256" key="1">
    <source>
        <dbReference type="SAM" id="SignalP"/>
    </source>
</evidence>
<evidence type="ECO:0000313" key="4">
    <source>
        <dbReference type="Proteomes" id="UP001295740"/>
    </source>
</evidence>
<reference evidence="3" key="1">
    <citation type="submission" date="2023-10" db="EMBL/GenBank/DDBJ databases">
        <authorList>
            <person name="Hackl T."/>
        </authorList>
    </citation>
    <scope>NUCLEOTIDE SEQUENCE</scope>
</reference>